<dbReference type="InterPro" id="IPR036390">
    <property type="entry name" value="WH_DNA-bd_sf"/>
</dbReference>
<evidence type="ECO:0000313" key="2">
    <source>
        <dbReference type="EMBL" id="MXG88469.1"/>
    </source>
</evidence>
<protein>
    <recommendedName>
        <fullName evidence="1">Winged helix DNA-binding domain-containing protein</fullName>
    </recommendedName>
</protein>
<dbReference type="SUPFAM" id="SSF46785">
    <property type="entry name" value="Winged helix' DNA-binding domain"/>
    <property type="match status" value="1"/>
</dbReference>
<dbReference type="Gene3D" id="1.10.10.10">
    <property type="entry name" value="Winged helix-like DNA-binding domain superfamily/Winged helix DNA-binding domain"/>
    <property type="match status" value="1"/>
</dbReference>
<gene>
    <name evidence="2" type="ORF">GRQ65_02780</name>
</gene>
<dbReference type="InterPro" id="IPR036388">
    <property type="entry name" value="WH-like_DNA-bd_sf"/>
</dbReference>
<feature type="domain" description="Winged helix DNA-binding" evidence="1">
    <location>
        <begin position="24"/>
        <end position="102"/>
    </location>
</feature>
<dbReference type="Pfam" id="PF13601">
    <property type="entry name" value="HTH_34"/>
    <property type="match status" value="1"/>
</dbReference>
<dbReference type="PANTHER" id="PTHR37318">
    <property type="entry name" value="BSL7504 PROTEIN"/>
    <property type="match status" value="1"/>
</dbReference>
<evidence type="ECO:0000313" key="3">
    <source>
        <dbReference type="Proteomes" id="UP000473325"/>
    </source>
</evidence>
<dbReference type="PANTHER" id="PTHR37318:SF1">
    <property type="entry name" value="BSL7504 PROTEIN"/>
    <property type="match status" value="1"/>
</dbReference>
<dbReference type="InterPro" id="IPR027395">
    <property type="entry name" value="WH_DNA-bd_dom"/>
</dbReference>
<name>A0A6L7EWR3_9ACTN</name>
<dbReference type="RefSeq" id="WP_160874993.1">
    <property type="nucleotide sequence ID" value="NZ_WUEK01000002.1"/>
</dbReference>
<evidence type="ECO:0000259" key="1">
    <source>
        <dbReference type="Pfam" id="PF13601"/>
    </source>
</evidence>
<organism evidence="2 3">
    <name type="scientific">Nocardioides flavescens</name>
    <dbReference type="NCBI Taxonomy" id="2691959"/>
    <lineage>
        <taxon>Bacteria</taxon>
        <taxon>Bacillati</taxon>
        <taxon>Actinomycetota</taxon>
        <taxon>Actinomycetes</taxon>
        <taxon>Propionibacteriales</taxon>
        <taxon>Nocardioidaceae</taxon>
        <taxon>Nocardioides</taxon>
    </lineage>
</organism>
<dbReference type="EMBL" id="WUEK01000002">
    <property type="protein sequence ID" value="MXG88469.1"/>
    <property type="molecule type" value="Genomic_DNA"/>
</dbReference>
<dbReference type="Proteomes" id="UP000473325">
    <property type="component" value="Unassembled WGS sequence"/>
</dbReference>
<dbReference type="AlphaFoldDB" id="A0A6L7EWR3"/>
<reference evidence="2 3" key="1">
    <citation type="submission" date="2019-12" db="EMBL/GenBank/DDBJ databases">
        <authorList>
            <person name="Kun Z."/>
        </authorList>
    </citation>
    <scope>NUCLEOTIDE SEQUENCE [LARGE SCALE GENOMIC DNA]</scope>
    <source>
        <strain evidence="2 3">YIM 123512</strain>
    </source>
</reference>
<comment type="caution">
    <text evidence="2">The sequence shown here is derived from an EMBL/GenBank/DDBJ whole genome shotgun (WGS) entry which is preliminary data.</text>
</comment>
<proteinExistence type="predicted"/>
<sequence length="104" mass="11305">MSDETTTRAPGWAELDPALTAPKRLAAVALLSRAGNADFAFVREHLQVSDSDLSKQMTALQQAGYVDTTKTGRGRGATTTFKLTRAGRAAYRRHREVLQSLLGE</sequence>
<accession>A0A6L7EWR3</accession>
<keyword evidence="3" id="KW-1185">Reference proteome</keyword>